<name>A0A9P7VBW0_9ASCO</name>
<feature type="transmembrane region" description="Helical" evidence="2">
    <location>
        <begin position="9"/>
        <end position="25"/>
    </location>
</feature>
<reference evidence="6" key="1">
    <citation type="submission" date="2021-03" db="EMBL/GenBank/DDBJ databases">
        <authorList>
            <person name="Palmer J.M."/>
        </authorList>
    </citation>
    <scope>NUCLEOTIDE SEQUENCE</scope>
    <source>
        <strain evidence="6">ARV_011</strain>
    </source>
</reference>
<dbReference type="Proteomes" id="UP000790833">
    <property type="component" value="Unassembled WGS sequence"/>
</dbReference>
<dbReference type="PANTHER" id="PTHR15678">
    <property type="entry name" value="ANTIGEN MLAA-22-RELATED"/>
    <property type="match status" value="1"/>
</dbReference>
<dbReference type="OrthoDB" id="1562405at2759"/>
<protein>
    <submittedName>
        <fullName evidence="6">Uncharacterized protein</fullName>
    </submittedName>
</protein>
<keyword evidence="7" id="KW-1185">Reference proteome</keyword>
<feature type="domain" description="FMP27/BLTP2/Hobbit GFWDK motif-containing RBG unit" evidence="3">
    <location>
        <begin position="1295"/>
        <end position="1450"/>
    </location>
</feature>
<sequence>MSEIPSQKTLVWTLIRIGLSLWYWKGVLIDGEHLELNVWNVVLAWVFWWSLVYIITGVHVQFFYIQSGLNLRGITIKKGHSTTTIRNLRLQLGWGSILIDVDKVETEIHSKKLKKRKRDTDRSTKRNSANNDDEANTLISVLPNNIILKKLGSFLIQRIPSINIRLKKVEIKLSKHQKVLFPFSKFTLMSKVSLKQPNLLKFYMNFFIHETCYTIVNLESTRLFTPAVIDIFRVQLSSMVNATSGNVSQMKSKLLVDDLTVNVFETFQFLHEVGLFDIDNLFSTIFADITEEDDHQKAAVDAPTVITKKQNKKPAWGWIGRFYSKVEDTDIRFQNIDIKDILLINFNEKFELKRLFTAQLHNSLNLNLKGLSINASRIHKTGAGYFILFNSILDYPFHFTLALQMFLIRYNHLYEDNSTELYEIFNLPSFSISNKANVLNHLVNGKGFKDSVIEFYAATGSPTVDIDTERLAIIIYNVFMLKKYIKVKQLQRLNNNAEALKKAVSVFENSIRKTKKLDDDKPPRNNFSFVMELLYQYYPRFNANITIEQPRLIICNKNLKDKKLHILTVSISQLAIHLKTTEDRNYDITGTLENLTTTYSEKSNSMNGDFTYFDADIFKLKTMSSKFMLCKNFMLSCHYKLSDAIIDMSQLRVMSGMNSIIDSYILQAKNALGHSNLNSDLDSMVYIASKKFLLAIKHMEELNTDTDDDYYYDDDRNDLPMFTSFKQSILRFQNLPDWLQGIDMEVSAIQVIIGSRSLLIPTSHLADTYDDGLNFDSTGESHRLKTIRMTLQSVQASLSKSNSPPPSTPSSPSLQSTKNSVSSTLLDGTTPPGSSEEEEGSTLNEDHWEAKIKLSKLDMTAKLDLQSSYDLQVISIPEIKGTIESVGSALQPFFKADFALSQMNIHYDKYKLFVIFGAVNLIREFFIRPLKSIRTKINREIRATSQLESLFQRPKRYTKSEINSLLDMVSWTINVDKTLVLIELSEDFSCIVQSFDSKLSYEKRKLALKSGFFRVLRKVDMDDKKLLSRAFCIDNLVVQIDEINLILFDPVIDIYSDGIRILQPSGSVVYRFFDNLSIQISILKCLVRALKKESHERSRVIYPSESKPVRVPRIQLKSKKIIYLIEDDPLEAEINMNYQLGLVEQRKRMELWDLFNAKVRDGGDNTNDNDKDYQQELDNLNRYLASSWIRKVKAFKLKFRKEIIDNRKHLFGNELKLQPVENEGIQPSYSLTPLLTMIFDDVKLRASKPKFDDHNDLTSFIHDMGSGVPYDSQYSILIPLYLDLKLSEFRMHLRDYPLPLVHTPSTKSELPGLHLYGNIVLAEQLLTSPEHMREILVSLAAPDPTRNNDNDNTYYSLLLKKSLATVKIYTDMIGDFNLDLPTRIVWGHSYEFALQQVMMNFDQFSKPPIDPSKKLGFWDKIRFIMHGNFTLRSQSAIEVAFKGSNDPYDVLETASGFILSFNDNVKWLINKSNNSLDFFDITSKKVTWYIPNYLVALLYVWSRESSKTVPLMACKEMVTSTFGYYLSDIASDGNVSGNANVLEKCVISIEGGISFQVGFLLERINSQGNTTSEATPHYEILLWNPNYCQANHDSYRGFRSDYVHMSISLKAANKQCYNCLNLSPGVFRQFFSWWKLFNGATLIPIRKGKLFGESQAKTKFSQHLSTIKYLFSINSIFIAHGYRSDASNTSTEDKIKCVGLRAKIDDFVVDLHQRKEQTNLKSEGQRMAMNLGEVHLSNIDLRIMNATFDQTAFEHENDTTNDPKNHNNKYSDEGWYDVDSFNEVFLPRIRDKGKQFIIKPFVFTKQFSYLRDTHSQSKFGAEENHNCTLFKSNVFLPQIEILDSRISQLLRAIQKKKSLKDSLGPRINSLNQYKAEFEKRWKQMSSQTEDTATTNDQKEFHNKFILINMLFKWNNVNRNCLYQYISLVKRHSSMAKYLSFASISTVGDMLDSILEQPESLNGGRGGGGEGNSILTSSSSLLNRGGYGCGLVADSSSRKGVKLSSKERLENFEQLIKYYLDNQTIQQDYELEIISPQIQLQSEQLEDSVILITAPKIDGKIVTVLDDQQNELETRYGILLPEASILMVKKSDLQSDDDDFAFSQEEKDKPWPPWLGIEVCRDVLLAKKSRILVDNLSVMLMYDMLKPMGTQLTYYHDNMNVPSLIKDPKGTKFIQERLQIDCPKLVISCTSEQYISLYIIVLNLLFYSEPLSKELQDQLEKLRFSLDLQNLQALYYRLCNLHKYNLLIKLLKRNYMFRDLKSDNHLLNESILLSLLENEITEEIYLLMRCILTGELSLSQSNSFHAKDEWFIQADQIIFHLLEDDRTPIVDFAMAKGRFSRIVNENGSNKNRIQVGMVQGFNLVKGTCFSTLIQPFYDNKDRTKWVNKDFLTVDWTMNKAVGGIKILENFEIDFQPLNVNLDAITGKKLIRYIFATDDSIEDSPLLQVNNTNIKEVDEDKAAVGAAADANVEAAADDDESNKKKSYHSLLNDDSDKLSSGSSSETPNDQVEEMIKRAGKYMSIGYFRISPVPVKISIQLQRYLRVLNVTDFVFNFPPMEINHQILSLYDITKLLKHSVIKTLVGHSSRLLLQKVTKSRKKKAVRQLKPILSYEEFRDVHTISSLSL</sequence>
<keyword evidence="2" id="KW-1133">Transmembrane helix</keyword>
<comment type="caution">
    <text evidence="6">The sequence shown here is derived from an EMBL/GenBank/DDBJ whole genome shotgun (WGS) entry which is preliminary data.</text>
</comment>
<evidence type="ECO:0000259" key="4">
    <source>
        <dbReference type="SMART" id="SM01215"/>
    </source>
</evidence>
<dbReference type="PANTHER" id="PTHR15678:SF15">
    <property type="entry name" value="PROTEIN FMP27, MITOCHONDRIAL"/>
    <property type="match status" value="1"/>
</dbReference>
<dbReference type="InterPro" id="IPR045167">
    <property type="entry name" value="Hobbit"/>
</dbReference>
<evidence type="ECO:0000259" key="5">
    <source>
        <dbReference type="SMART" id="SM01216"/>
    </source>
</evidence>
<organism evidence="6 7">
    <name type="scientific">Scheffersomyces spartinae</name>
    <dbReference type="NCBI Taxonomy" id="45513"/>
    <lineage>
        <taxon>Eukaryota</taxon>
        <taxon>Fungi</taxon>
        <taxon>Dikarya</taxon>
        <taxon>Ascomycota</taxon>
        <taxon>Saccharomycotina</taxon>
        <taxon>Pichiomycetes</taxon>
        <taxon>Debaryomycetaceae</taxon>
        <taxon>Scheffersomyces</taxon>
    </lineage>
</organism>
<dbReference type="GeneID" id="66117727"/>
<keyword evidence="2" id="KW-0472">Membrane</keyword>
<dbReference type="SMART" id="SM01215">
    <property type="entry name" value="Fmp27_SW"/>
    <property type="match status" value="1"/>
</dbReference>
<feature type="region of interest" description="Disordered" evidence="1">
    <location>
        <begin position="795"/>
        <end position="845"/>
    </location>
</feature>
<dbReference type="Pfam" id="PF10344">
    <property type="entry name" value="Hobbit"/>
    <property type="match status" value="1"/>
</dbReference>
<evidence type="ECO:0000259" key="3">
    <source>
        <dbReference type="SMART" id="SM01214"/>
    </source>
</evidence>
<evidence type="ECO:0000256" key="2">
    <source>
        <dbReference type="SAM" id="Phobius"/>
    </source>
</evidence>
<dbReference type="InterPro" id="IPR019441">
    <property type="entry name" value="FMP27/BLTP2/Hobbit_GFWDK_RBG"/>
</dbReference>
<proteinExistence type="predicted"/>
<evidence type="ECO:0000313" key="7">
    <source>
        <dbReference type="Proteomes" id="UP000790833"/>
    </source>
</evidence>
<gene>
    <name evidence="6" type="ORF">KQ657_004353</name>
</gene>
<feature type="transmembrane region" description="Helical" evidence="2">
    <location>
        <begin position="45"/>
        <end position="65"/>
    </location>
</feature>
<evidence type="ECO:0000313" key="6">
    <source>
        <dbReference type="EMBL" id="KAG7194676.1"/>
    </source>
</evidence>
<dbReference type="InterPro" id="IPR019415">
    <property type="entry name" value="FMP27_SW_RBG"/>
</dbReference>
<dbReference type="SMART" id="SM01216">
    <property type="entry name" value="Fmp27_WPPW"/>
    <property type="match status" value="1"/>
</dbReference>
<accession>A0A9P7VBW0</accession>
<feature type="domain" description="FMP27 SW motif-containing RBG unit" evidence="4">
    <location>
        <begin position="1175"/>
        <end position="1277"/>
    </location>
</feature>
<keyword evidence="2" id="KW-0812">Transmembrane</keyword>
<dbReference type="InterPro" id="IPR019449">
    <property type="entry name" value="FMP27_WPPW_RBG"/>
</dbReference>
<feature type="region of interest" description="Disordered" evidence="1">
    <location>
        <begin position="2470"/>
        <end position="2508"/>
    </location>
</feature>
<evidence type="ECO:0000256" key="1">
    <source>
        <dbReference type="SAM" id="MobiDB-lite"/>
    </source>
</evidence>
<dbReference type="SMART" id="SM01214">
    <property type="entry name" value="Fmp27_GFWDK"/>
    <property type="match status" value="1"/>
</dbReference>
<dbReference type="EMBL" id="JAHMUF010000006">
    <property type="protein sequence ID" value="KAG7194676.1"/>
    <property type="molecule type" value="Genomic_DNA"/>
</dbReference>
<feature type="domain" description="FMP27 WPPW motif-containing RBG unit" evidence="5">
    <location>
        <begin position="1699"/>
        <end position="2119"/>
    </location>
</feature>
<dbReference type="RefSeq" id="XP_043050223.1">
    <property type="nucleotide sequence ID" value="XM_043195026.1"/>
</dbReference>